<dbReference type="InterPro" id="IPR014730">
    <property type="entry name" value="ETF_a/b_N"/>
</dbReference>
<proteinExistence type="predicted"/>
<reference evidence="3 6" key="3">
    <citation type="submission" date="2018-08" db="EMBL/GenBank/DDBJ databases">
        <title>Complete genome of the Arcobacter marinus type strain JCM 15502.</title>
        <authorList>
            <person name="Miller W.G."/>
            <person name="Yee E."/>
            <person name="Huynh S."/>
            <person name="Parker C.T."/>
        </authorList>
    </citation>
    <scope>NUCLEOTIDE SEQUENCE [LARGE SCALE GENOMIC DNA]</scope>
    <source>
        <strain evidence="3 6">JCM 15502</strain>
    </source>
</reference>
<dbReference type="RefSeq" id="WP_099312242.1">
    <property type="nucleotide sequence ID" value="NZ_CP032101.1"/>
</dbReference>
<dbReference type="InterPro" id="IPR014729">
    <property type="entry name" value="Rossmann-like_a/b/a_fold"/>
</dbReference>
<reference evidence="4" key="2">
    <citation type="submission" date="2017-09" db="EMBL/GenBank/DDBJ databases">
        <authorList>
            <person name="Perez-Cataluna A."/>
            <person name="Figueras M.J."/>
            <person name="Salas-Masso N."/>
        </authorList>
    </citation>
    <scope>NUCLEOTIDE SEQUENCE</scope>
    <source>
        <strain evidence="4">CECT 7727</strain>
    </source>
</reference>
<dbReference type="Proteomes" id="UP000264693">
    <property type="component" value="Chromosome"/>
</dbReference>
<dbReference type="Pfam" id="PF01012">
    <property type="entry name" value="ETF"/>
    <property type="match status" value="1"/>
</dbReference>
<protein>
    <submittedName>
        <fullName evidence="3 4">Electron transfer flavoprotein</fullName>
    </submittedName>
</protein>
<dbReference type="Proteomes" id="UP000224740">
    <property type="component" value="Unassembled WGS sequence"/>
</dbReference>
<keyword evidence="1" id="KW-0813">Transport</keyword>
<feature type="domain" description="Electron transfer flavoprotein alpha/beta-subunit N-terminal" evidence="2">
    <location>
        <begin position="21"/>
        <end position="211"/>
    </location>
</feature>
<keyword evidence="5" id="KW-1185">Reference proteome</keyword>
<dbReference type="PANTHER" id="PTHR21294">
    <property type="entry name" value="ELECTRON TRANSFER FLAVOPROTEIN BETA-SUBUNIT"/>
    <property type="match status" value="1"/>
</dbReference>
<dbReference type="KEGG" id="amar:AMRN_2734"/>
<name>A0A347TPA4_9BACT</name>
<evidence type="ECO:0000313" key="4">
    <source>
        <dbReference type="EMBL" id="PHO14390.1"/>
    </source>
</evidence>
<organism evidence="3 6">
    <name type="scientific">Malaciobacter marinus</name>
    <dbReference type="NCBI Taxonomy" id="505249"/>
    <lineage>
        <taxon>Bacteria</taxon>
        <taxon>Pseudomonadati</taxon>
        <taxon>Campylobacterota</taxon>
        <taxon>Epsilonproteobacteria</taxon>
        <taxon>Campylobacterales</taxon>
        <taxon>Arcobacteraceae</taxon>
        <taxon>Malaciobacter</taxon>
    </lineage>
</organism>
<sequence length="252" mass="27206">MKILVGCKLVPEDQDIVVQNDGTLDTSKAAPKISQFDLNAIQTAVDIKKENANATITALSVGGKKLENVKVRKDMLSRGLDELVVVTNEKYENILPHQTSKILSEVAKEQGFDLIICGDGSGDLYAQQTGIKLGALLDVPTVNGISEIVSIDENKIIAKRALENEVEVLEVPLPAVICVSADINEPSIPGMKAILAAGKKPVNVKEVVVEDSALVDLVEIKAPKKKERAHIIIEGDSEDQIAEFVNNLRKII</sequence>
<evidence type="ECO:0000256" key="1">
    <source>
        <dbReference type="ARBA" id="ARBA00022982"/>
    </source>
</evidence>
<dbReference type="EMBL" id="NXAO01000059">
    <property type="protein sequence ID" value="PHO14390.1"/>
    <property type="molecule type" value="Genomic_DNA"/>
</dbReference>
<gene>
    <name evidence="3" type="primary">fixA</name>
    <name evidence="3" type="ORF">AMRN_2734</name>
    <name evidence="4" type="ORF">CPH92_12275</name>
</gene>
<dbReference type="EMBL" id="CP032101">
    <property type="protein sequence ID" value="AXX88432.1"/>
    <property type="molecule type" value="Genomic_DNA"/>
</dbReference>
<dbReference type="PANTHER" id="PTHR21294:SF17">
    <property type="entry name" value="PROTEIN FIXA"/>
    <property type="match status" value="1"/>
</dbReference>
<dbReference type="NCBIfam" id="NF002888">
    <property type="entry name" value="PRK03359.1"/>
    <property type="match status" value="1"/>
</dbReference>
<evidence type="ECO:0000313" key="6">
    <source>
        <dbReference type="Proteomes" id="UP000264693"/>
    </source>
</evidence>
<dbReference type="CDD" id="cd01714">
    <property type="entry name" value="ETF_beta"/>
    <property type="match status" value="1"/>
</dbReference>
<dbReference type="SMART" id="SM00893">
    <property type="entry name" value="ETF"/>
    <property type="match status" value="1"/>
</dbReference>
<accession>A0A347TPA4</accession>
<dbReference type="InterPro" id="IPR033948">
    <property type="entry name" value="ETF_beta_N"/>
</dbReference>
<dbReference type="PIRSF" id="PIRSF000090">
    <property type="entry name" value="Beta-ETF"/>
    <property type="match status" value="1"/>
</dbReference>
<dbReference type="Gene3D" id="3.40.50.620">
    <property type="entry name" value="HUPs"/>
    <property type="match status" value="1"/>
</dbReference>
<keyword evidence="1" id="KW-0249">Electron transport</keyword>
<dbReference type="SUPFAM" id="SSF52402">
    <property type="entry name" value="Adenine nucleotide alpha hydrolases-like"/>
    <property type="match status" value="1"/>
</dbReference>
<dbReference type="GO" id="GO:0009055">
    <property type="term" value="F:electron transfer activity"/>
    <property type="evidence" value="ECO:0007669"/>
    <property type="project" value="InterPro"/>
</dbReference>
<evidence type="ECO:0000313" key="5">
    <source>
        <dbReference type="Proteomes" id="UP000224740"/>
    </source>
</evidence>
<reference evidence="5" key="1">
    <citation type="submission" date="2017-09" db="EMBL/GenBank/DDBJ databases">
        <title>Arcobacter canalis sp. nov., a new species isolated from a water canal contaminated with urban sewage.</title>
        <authorList>
            <person name="Perez-Cataluna A."/>
            <person name="Salas-Masso N."/>
            <person name="Figueras M.J."/>
        </authorList>
    </citation>
    <scope>NUCLEOTIDE SEQUENCE [LARGE SCALE GENOMIC DNA]</scope>
    <source>
        <strain evidence="5">CECT 7727</strain>
    </source>
</reference>
<dbReference type="InterPro" id="IPR012255">
    <property type="entry name" value="ETF_b"/>
</dbReference>
<dbReference type="AlphaFoldDB" id="A0A347TPA4"/>
<evidence type="ECO:0000259" key="2">
    <source>
        <dbReference type="SMART" id="SM00893"/>
    </source>
</evidence>
<evidence type="ECO:0000313" key="3">
    <source>
        <dbReference type="EMBL" id="AXX88432.1"/>
    </source>
</evidence>